<keyword evidence="1" id="KW-0732">Signal</keyword>
<keyword evidence="3" id="KW-1185">Reference proteome</keyword>
<feature type="signal peptide" evidence="1">
    <location>
        <begin position="1"/>
        <end position="21"/>
    </location>
</feature>
<accession>A0A5B0QHV6</accession>
<evidence type="ECO:0000256" key="1">
    <source>
        <dbReference type="SAM" id="SignalP"/>
    </source>
</evidence>
<proteinExistence type="predicted"/>
<evidence type="ECO:0000313" key="2">
    <source>
        <dbReference type="EMBL" id="KAA1112798.1"/>
    </source>
</evidence>
<comment type="caution">
    <text evidence="2">The sequence shown here is derived from an EMBL/GenBank/DDBJ whole genome shotgun (WGS) entry which is preliminary data.</text>
</comment>
<organism evidence="2 3">
    <name type="scientific">Puccinia graminis f. sp. tritici</name>
    <dbReference type="NCBI Taxonomy" id="56615"/>
    <lineage>
        <taxon>Eukaryota</taxon>
        <taxon>Fungi</taxon>
        <taxon>Dikarya</taxon>
        <taxon>Basidiomycota</taxon>
        <taxon>Pucciniomycotina</taxon>
        <taxon>Pucciniomycetes</taxon>
        <taxon>Pucciniales</taxon>
        <taxon>Pucciniaceae</taxon>
        <taxon>Puccinia</taxon>
    </lineage>
</organism>
<name>A0A5B0QHV6_PUCGR</name>
<feature type="chain" id="PRO_5023017042" evidence="1">
    <location>
        <begin position="22"/>
        <end position="678"/>
    </location>
</feature>
<dbReference type="OrthoDB" id="2508220at2759"/>
<dbReference type="Proteomes" id="UP000324748">
    <property type="component" value="Unassembled WGS sequence"/>
</dbReference>
<dbReference type="EMBL" id="VSWC01000015">
    <property type="protein sequence ID" value="KAA1112798.1"/>
    <property type="molecule type" value="Genomic_DNA"/>
</dbReference>
<dbReference type="AlphaFoldDB" id="A0A5B0QHV6"/>
<evidence type="ECO:0000313" key="3">
    <source>
        <dbReference type="Proteomes" id="UP000324748"/>
    </source>
</evidence>
<reference evidence="2 3" key="1">
    <citation type="submission" date="2019-05" db="EMBL/GenBank/DDBJ databases">
        <title>Emergence of the Ug99 lineage of the wheat stem rust pathogen through somatic hybridization.</title>
        <authorList>
            <person name="Li F."/>
            <person name="Upadhyaya N.M."/>
            <person name="Sperschneider J."/>
            <person name="Matny O."/>
            <person name="Nguyen-Phuc H."/>
            <person name="Mago R."/>
            <person name="Raley C."/>
            <person name="Miller M.E."/>
            <person name="Silverstein K.A.T."/>
            <person name="Henningsen E."/>
            <person name="Hirsch C.D."/>
            <person name="Visser B."/>
            <person name="Pretorius Z.A."/>
            <person name="Steffenson B.J."/>
            <person name="Schwessinger B."/>
            <person name="Dodds P.N."/>
            <person name="Figueroa M."/>
        </authorList>
    </citation>
    <scope>NUCLEOTIDE SEQUENCE [LARGE SCALE GENOMIC DNA]</scope>
    <source>
        <strain evidence="2">21-0</strain>
    </source>
</reference>
<sequence length="678" mass="79536">MFRFLFCCCFLLLISFPPICSTTLASEVYAEESPTWKIGDDIWKGIEPFKFDSVTTCLSRPWDTESGFHHDLLQFNDPFHVVQEQHDQTCGDMVYFNQPEKIEMKSLPLLASSSDKVVNHSPEHTQYNGQTPGSNRFLEQFTSAPAATNEYQNCELTSCDDQHNELLKADKESHNIIDQLKEYNSKLSPKKNKFYDGIFENHRKFRMKDIQPGFLRIFIRRFSIQFGNLEEEMKKCRFIKDIPFGKLPIVASSRFIRPIEQSTHKYIQNKDLTKRIKRLISWLVYINTATLRKFLPKFNRENEMESHNKLIDWLIQETFDPESGVPVMGMIKANDFVQDERAFQKHQIDLIQYLSSCVSNPLAIGTACRLVLVWYNDSHPNIASLLKGSEQSKIDFLVDVVLTNAIKHKIGFIKEVETLCQYEAQFRELNMIGLEEFPKNLIPQRNFPNIGLLGVKETNILKNIESKCRITCPTNKARQKFEDIPIYLLCIESVQLLRISNKFHENISTNTILDKCRGLLNYLMLFHQVVLSHILKGKWPIQSQDTKDFHSHFLDWLSNELLQPNRSLPVFGEVVNKNQPLTRSRFGEVQQLLINYFSESRAHKMLPEVSNALLEYWYRKQNFIQWSQLFQDENPFDKKILLDILKKEEDCFEGFKYKRRRNTINLEIKHKKIKQESQ</sequence>
<gene>
    <name evidence="2" type="ORF">PGT21_010982</name>
</gene>
<protein>
    <submittedName>
        <fullName evidence="2">Uncharacterized protein</fullName>
    </submittedName>
</protein>